<comment type="caution">
    <text evidence="2">The sequence shown here is derived from an EMBL/GenBank/DDBJ whole genome shotgun (WGS) entry which is preliminary data.</text>
</comment>
<reference evidence="2 3" key="1">
    <citation type="submission" date="2019-12" db="EMBL/GenBank/DDBJ databases">
        <title>Mucilaginibacter sp. HMF7410 genome sequencing and assembly.</title>
        <authorList>
            <person name="Kang H."/>
            <person name="Cha I."/>
            <person name="Kim H."/>
            <person name="Joh K."/>
        </authorList>
    </citation>
    <scope>NUCLEOTIDE SEQUENCE [LARGE SCALE GENOMIC DNA]</scope>
    <source>
        <strain evidence="2 3">HMF7410</strain>
    </source>
</reference>
<sequence>MKKILFNLLFLSAIICFGKAANAQTYQTAAGLRFSYESGVSVKYFTSPTIALEGTLGFREKGAVVTGLFEIHQAAFNVAELKFYYGAGAHIGGVGSGTYRVYNGDVRVYNSSSPLLGADGVIGLEYLIPSSPIAVSVDLDPRIEIFRGPIFSLAPSLGIKYAFK</sequence>
<feature type="signal peptide" evidence="1">
    <location>
        <begin position="1"/>
        <end position="23"/>
    </location>
</feature>
<evidence type="ECO:0008006" key="4">
    <source>
        <dbReference type="Google" id="ProtNLM"/>
    </source>
</evidence>
<dbReference type="AlphaFoldDB" id="A0A7K1SWL8"/>
<dbReference type="EMBL" id="WPIK01000007">
    <property type="protein sequence ID" value="MVN21683.1"/>
    <property type="molecule type" value="Genomic_DNA"/>
</dbReference>
<evidence type="ECO:0000313" key="2">
    <source>
        <dbReference type="EMBL" id="MVN21683.1"/>
    </source>
</evidence>
<proteinExistence type="predicted"/>
<keyword evidence="3" id="KW-1185">Reference proteome</keyword>
<protein>
    <recommendedName>
        <fullName evidence="4">DUF3575 domain-containing protein</fullName>
    </recommendedName>
</protein>
<organism evidence="2 3">
    <name type="scientific">Mucilaginibacter arboris</name>
    <dbReference type="NCBI Taxonomy" id="2682090"/>
    <lineage>
        <taxon>Bacteria</taxon>
        <taxon>Pseudomonadati</taxon>
        <taxon>Bacteroidota</taxon>
        <taxon>Sphingobacteriia</taxon>
        <taxon>Sphingobacteriales</taxon>
        <taxon>Sphingobacteriaceae</taxon>
        <taxon>Mucilaginibacter</taxon>
    </lineage>
</organism>
<dbReference type="Proteomes" id="UP000462014">
    <property type="component" value="Unassembled WGS sequence"/>
</dbReference>
<evidence type="ECO:0000313" key="3">
    <source>
        <dbReference type="Proteomes" id="UP000462014"/>
    </source>
</evidence>
<dbReference type="RefSeq" id="WP_157566230.1">
    <property type="nucleotide sequence ID" value="NZ_WPIK01000007.1"/>
</dbReference>
<name>A0A7K1SWL8_9SPHI</name>
<evidence type="ECO:0000256" key="1">
    <source>
        <dbReference type="SAM" id="SignalP"/>
    </source>
</evidence>
<keyword evidence="1" id="KW-0732">Signal</keyword>
<accession>A0A7K1SWL8</accession>
<feature type="chain" id="PRO_5029629047" description="DUF3575 domain-containing protein" evidence="1">
    <location>
        <begin position="24"/>
        <end position="164"/>
    </location>
</feature>
<gene>
    <name evidence="2" type="ORF">GO621_09055</name>
</gene>